<dbReference type="Proteomes" id="UP000267128">
    <property type="component" value="Unassembled WGS sequence"/>
</dbReference>
<keyword evidence="3" id="KW-1185">Reference proteome</keyword>
<comment type="caution">
    <text evidence="2">The sequence shown here is derived from an EMBL/GenBank/DDBJ whole genome shotgun (WGS) entry which is preliminary data.</text>
</comment>
<evidence type="ECO:0000313" key="3">
    <source>
        <dbReference type="Proteomes" id="UP000267128"/>
    </source>
</evidence>
<evidence type="ECO:0008006" key="4">
    <source>
        <dbReference type="Google" id="ProtNLM"/>
    </source>
</evidence>
<feature type="region of interest" description="Disordered" evidence="1">
    <location>
        <begin position="195"/>
        <end position="231"/>
    </location>
</feature>
<organism evidence="2 3">
    <name type="scientific">Nocardioides marmoriginsengisoli</name>
    <dbReference type="NCBI Taxonomy" id="661483"/>
    <lineage>
        <taxon>Bacteria</taxon>
        <taxon>Bacillati</taxon>
        <taxon>Actinomycetota</taxon>
        <taxon>Actinomycetes</taxon>
        <taxon>Propionibacteriales</taxon>
        <taxon>Nocardioidaceae</taxon>
        <taxon>Nocardioides</taxon>
    </lineage>
</organism>
<dbReference type="PROSITE" id="PS51257">
    <property type="entry name" value="PROKAR_LIPOPROTEIN"/>
    <property type="match status" value="1"/>
</dbReference>
<proteinExistence type="predicted"/>
<evidence type="ECO:0000313" key="2">
    <source>
        <dbReference type="EMBL" id="RNL63154.1"/>
    </source>
</evidence>
<dbReference type="EMBL" id="RJSE01000007">
    <property type="protein sequence ID" value="RNL63154.1"/>
    <property type="molecule type" value="Genomic_DNA"/>
</dbReference>
<reference evidence="2 3" key="1">
    <citation type="submission" date="2018-11" db="EMBL/GenBank/DDBJ databases">
        <authorList>
            <person name="Li F."/>
        </authorList>
    </citation>
    <scope>NUCLEOTIDE SEQUENCE [LARGE SCALE GENOMIC DNA]</scope>
    <source>
        <strain evidence="2 3">Gsoil 097</strain>
    </source>
</reference>
<gene>
    <name evidence="2" type="ORF">EFK50_15730</name>
</gene>
<accession>A0A3N0CI95</accession>
<name>A0A3N0CI95_9ACTN</name>
<evidence type="ECO:0000256" key="1">
    <source>
        <dbReference type="SAM" id="MobiDB-lite"/>
    </source>
</evidence>
<protein>
    <recommendedName>
        <fullName evidence="4">Lipoprotein</fullName>
    </recommendedName>
</protein>
<dbReference type="AlphaFoldDB" id="A0A3N0CI95"/>
<sequence>MNRRVVAGALLGAVLISGCSNDGDQAKGGPAAKVTTMPDGPPFTPLTTAAPANEVPGALSGQPSLARVAEVAAAGPSRLEAETFALAVAHLFTDSRPGFSAEQMLRLVAARAMPTELRSYLTLELDGLRKLGWGQHYDTSLEMWIRSAPHGDPGRPHRVDVEVFAHDATEATGSGSWSQLRFGVVRQDEEWRLLESSGGPVRGDDGEPADLTPAQRKKFLTGPGWRRIPPA</sequence>